<name>A0ABT8LCC1_9BACT</name>
<protein>
    <submittedName>
        <fullName evidence="6">Efflux RND transporter periplasmic adaptor subunit</fullName>
    </submittedName>
</protein>
<dbReference type="InterPro" id="IPR058792">
    <property type="entry name" value="Beta-barrel_RND_2"/>
</dbReference>
<dbReference type="PANTHER" id="PTHR30469:SF36">
    <property type="entry name" value="BLL3903 PROTEIN"/>
    <property type="match status" value="1"/>
</dbReference>
<comment type="caution">
    <text evidence="6">The sequence shown here is derived from an EMBL/GenBank/DDBJ whole genome shotgun (WGS) entry which is preliminary data.</text>
</comment>
<dbReference type="InterPro" id="IPR058625">
    <property type="entry name" value="MdtA-like_BSH"/>
</dbReference>
<organism evidence="6 7">
    <name type="scientific">Agaribacillus aureus</name>
    <dbReference type="NCBI Taxonomy" id="3051825"/>
    <lineage>
        <taxon>Bacteria</taxon>
        <taxon>Pseudomonadati</taxon>
        <taxon>Bacteroidota</taxon>
        <taxon>Cytophagia</taxon>
        <taxon>Cytophagales</taxon>
        <taxon>Splendidivirgaceae</taxon>
        <taxon>Agaribacillus</taxon>
    </lineage>
</organism>
<evidence type="ECO:0000313" key="6">
    <source>
        <dbReference type="EMBL" id="MDN5215419.1"/>
    </source>
</evidence>
<feature type="domain" description="CusB-like beta-barrel" evidence="4">
    <location>
        <begin position="208"/>
        <end position="277"/>
    </location>
</feature>
<keyword evidence="2" id="KW-0812">Transmembrane</keyword>
<comment type="similarity">
    <text evidence="1">Belongs to the membrane fusion protein (MFP) (TC 8.A.1) family.</text>
</comment>
<reference evidence="6" key="1">
    <citation type="submission" date="2023-06" db="EMBL/GenBank/DDBJ databases">
        <title>Genomic of Agaribacillus aureum.</title>
        <authorList>
            <person name="Wang G."/>
        </authorList>
    </citation>
    <scope>NUCLEOTIDE SEQUENCE</scope>
    <source>
        <strain evidence="6">BMA12</strain>
    </source>
</reference>
<dbReference type="Pfam" id="PF25989">
    <property type="entry name" value="YknX_C"/>
    <property type="match status" value="1"/>
</dbReference>
<evidence type="ECO:0000259" key="4">
    <source>
        <dbReference type="Pfam" id="PF25954"/>
    </source>
</evidence>
<keyword evidence="7" id="KW-1185">Reference proteome</keyword>
<dbReference type="Gene3D" id="2.40.420.20">
    <property type="match status" value="1"/>
</dbReference>
<proteinExistence type="inferred from homology"/>
<dbReference type="Gene3D" id="2.40.50.100">
    <property type="match status" value="1"/>
</dbReference>
<evidence type="ECO:0000256" key="1">
    <source>
        <dbReference type="ARBA" id="ARBA00009477"/>
    </source>
</evidence>
<dbReference type="Gene3D" id="2.40.30.170">
    <property type="match status" value="1"/>
</dbReference>
<evidence type="ECO:0000313" key="7">
    <source>
        <dbReference type="Proteomes" id="UP001172083"/>
    </source>
</evidence>
<dbReference type="Proteomes" id="UP001172083">
    <property type="component" value="Unassembled WGS sequence"/>
</dbReference>
<keyword evidence="2" id="KW-0472">Membrane</keyword>
<dbReference type="PANTHER" id="PTHR30469">
    <property type="entry name" value="MULTIDRUG RESISTANCE PROTEIN MDTA"/>
    <property type="match status" value="1"/>
</dbReference>
<dbReference type="NCBIfam" id="TIGR01730">
    <property type="entry name" value="RND_mfp"/>
    <property type="match status" value="1"/>
</dbReference>
<dbReference type="EMBL" id="JAUJEB010000006">
    <property type="protein sequence ID" value="MDN5215419.1"/>
    <property type="molecule type" value="Genomic_DNA"/>
</dbReference>
<evidence type="ECO:0000259" key="3">
    <source>
        <dbReference type="Pfam" id="PF25917"/>
    </source>
</evidence>
<dbReference type="RefSeq" id="WP_346760750.1">
    <property type="nucleotide sequence ID" value="NZ_JAUJEB010000006.1"/>
</dbReference>
<gene>
    <name evidence="6" type="ORF">QQ020_25290</name>
</gene>
<dbReference type="InterPro" id="IPR006143">
    <property type="entry name" value="RND_pump_MFP"/>
</dbReference>
<dbReference type="Pfam" id="PF25954">
    <property type="entry name" value="Beta-barrel_RND_2"/>
    <property type="match status" value="1"/>
</dbReference>
<dbReference type="Gene3D" id="1.10.287.470">
    <property type="entry name" value="Helix hairpin bin"/>
    <property type="match status" value="1"/>
</dbReference>
<feature type="domain" description="Multidrug resistance protein MdtA-like barrel-sandwich hybrid" evidence="3">
    <location>
        <begin position="74"/>
        <end position="196"/>
    </location>
</feature>
<evidence type="ECO:0000256" key="2">
    <source>
        <dbReference type="SAM" id="Phobius"/>
    </source>
</evidence>
<dbReference type="SUPFAM" id="SSF111369">
    <property type="entry name" value="HlyD-like secretion proteins"/>
    <property type="match status" value="1"/>
</dbReference>
<dbReference type="Pfam" id="PF25917">
    <property type="entry name" value="BSH_RND"/>
    <property type="match status" value="1"/>
</dbReference>
<feature type="domain" description="YknX-like C-terminal permuted SH3-like" evidence="5">
    <location>
        <begin position="286"/>
        <end position="353"/>
    </location>
</feature>
<accession>A0ABT8LCC1</accession>
<feature type="transmembrane region" description="Helical" evidence="2">
    <location>
        <begin position="7"/>
        <end position="26"/>
    </location>
</feature>
<keyword evidence="2" id="KW-1133">Transmembrane helix</keyword>
<sequence>MKKSIKWISIIAIVGIFIYFISPTLFGSKKSDEGQNALPASSFAAKIPVSAVVVKTKKVDDKINITGSITPNESVELKSEISGKIERIYFKEGSTVKKGDLLVSINDDELVAQLEKLQHQQKLLTESEYRQNQLLAKEAISQEEYDIALTELKSGEADLKLVQAQLAKTKIRAPFSGTIGLRYISEGSYITPNQPIAYLFSNNPAKIDFSIPGKYSSRVKVNDQIRFITDALKDFRTGKIYAIEPQVDPNTRTLKMRAVSPNKDQVLLPGQFARIELVFNSFDNAIMIPTEAVIPELGGHKVYLMKAGKAETQKVEIGLRTESEVEVIGGLTPQDTLITSGVLQLRPGADVSVTLTN</sequence>
<dbReference type="InterPro" id="IPR058637">
    <property type="entry name" value="YknX-like_C"/>
</dbReference>
<evidence type="ECO:0000259" key="5">
    <source>
        <dbReference type="Pfam" id="PF25989"/>
    </source>
</evidence>